<evidence type="ECO:0000256" key="2">
    <source>
        <dbReference type="ARBA" id="ARBA00010297"/>
    </source>
</evidence>
<dbReference type="InterPro" id="IPR002165">
    <property type="entry name" value="Plexin_repeat"/>
</dbReference>
<protein>
    <recommendedName>
        <fullName evidence="11">Plexin domain containing 1</fullName>
    </recommendedName>
</protein>
<feature type="region of interest" description="Disordered" evidence="8">
    <location>
        <begin position="390"/>
        <end position="412"/>
    </location>
</feature>
<feature type="region of interest" description="Disordered" evidence="8">
    <location>
        <begin position="346"/>
        <end position="365"/>
    </location>
</feature>
<accession>A0A8D1DBS7</accession>
<evidence type="ECO:0000256" key="6">
    <source>
        <dbReference type="ARBA" id="ARBA00023136"/>
    </source>
</evidence>
<keyword evidence="3" id="KW-0812">Transmembrane</keyword>
<reference evidence="9" key="1">
    <citation type="submission" date="2025-08" db="UniProtKB">
        <authorList>
            <consortium name="Ensembl"/>
        </authorList>
    </citation>
    <scope>IDENTIFICATION</scope>
</reference>
<dbReference type="AlphaFoldDB" id="A0A8D1DBS7"/>
<evidence type="ECO:0000313" key="10">
    <source>
        <dbReference type="Proteomes" id="UP000694722"/>
    </source>
</evidence>
<name>A0A8D1DBS7_PIG</name>
<keyword evidence="5" id="KW-1133">Transmembrane helix</keyword>
<dbReference type="Proteomes" id="UP000694722">
    <property type="component" value="Unplaced"/>
</dbReference>
<keyword evidence="4" id="KW-0732">Signal</keyword>
<organism evidence="9 10">
    <name type="scientific">Sus scrofa</name>
    <name type="common">Pig</name>
    <dbReference type="NCBI Taxonomy" id="9823"/>
    <lineage>
        <taxon>Eukaryota</taxon>
        <taxon>Metazoa</taxon>
        <taxon>Chordata</taxon>
        <taxon>Craniata</taxon>
        <taxon>Vertebrata</taxon>
        <taxon>Euteleostomi</taxon>
        <taxon>Mammalia</taxon>
        <taxon>Eutheria</taxon>
        <taxon>Laurasiatheria</taxon>
        <taxon>Artiodactyla</taxon>
        <taxon>Suina</taxon>
        <taxon>Suidae</taxon>
        <taxon>Sus</taxon>
    </lineage>
</organism>
<feature type="region of interest" description="Disordered" evidence="8">
    <location>
        <begin position="436"/>
        <end position="463"/>
    </location>
</feature>
<keyword evidence="7" id="KW-0325">Glycoprotein</keyword>
<proteinExistence type="inferred from homology"/>
<dbReference type="Ensembl" id="ENSSSCT00040011969.1">
    <property type="protein sequence ID" value="ENSSSCP00040004504.1"/>
    <property type="gene ID" value="ENSSSCG00040009221.1"/>
</dbReference>
<dbReference type="Pfam" id="PF01437">
    <property type="entry name" value="PSI"/>
    <property type="match status" value="1"/>
</dbReference>
<evidence type="ECO:0000256" key="7">
    <source>
        <dbReference type="ARBA" id="ARBA00023180"/>
    </source>
</evidence>
<dbReference type="PANTHER" id="PTHR13055:SF10">
    <property type="entry name" value="PLEXIN DOMAIN-CONTAINING PROTEIN 1"/>
    <property type="match status" value="1"/>
</dbReference>
<evidence type="ECO:0000256" key="5">
    <source>
        <dbReference type="ARBA" id="ARBA00022989"/>
    </source>
</evidence>
<feature type="region of interest" description="Disordered" evidence="8">
    <location>
        <begin position="41"/>
        <end position="69"/>
    </location>
</feature>
<sequence>NDSVLWLLVPGGRWKVRLSFCPLLPGQDAGRGPGWATKGITQGWNRRAGGSPGQVSEPDRTQLSQDLGGGTLAIDTRPENGTRVVEDNHSYYVSHLYGPSEPRSQDLWVDVAKANQSQVKVHRILSNTHRQASRVVLSFDFPFYGHPLRQITIATGGFIFMGDVIHRMLTATQYVAPLMANFNPGYSDNSTVAYFDNGTVFVVQWDHVYLQGREDRGSFTFQAALHQDGRIVFGYREVSGCSCRDSWMLLMTGSVSVSESRRRTIFEYHRVELDPSKITSMSAVEFTPLPTCLQHQSCDACMSSDLTFNCSWCHVLQRCSSGFDRYRQEWLAYGCAQEAEGRTCEDFQDEDASSSPDSSFSPFDRDLTTTSSTLFVDSLTTEDDTKLNPYAGGEGEYRTARGRGRRVPHVGGIVPADSVSVPPQRRPHHWPAMKFRNHPNHSTYTEVEPSGHEKEGFVEAEQC</sequence>
<evidence type="ECO:0008006" key="11">
    <source>
        <dbReference type="Google" id="ProtNLM"/>
    </source>
</evidence>
<evidence type="ECO:0000256" key="1">
    <source>
        <dbReference type="ARBA" id="ARBA00004479"/>
    </source>
</evidence>
<dbReference type="InterPro" id="IPR031152">
    <property type="entry name" value="PLXDC"/>
</dbReference>
<evidence type="ECO:0000313" key="9">
    <source>
        <dbReference type="Ensembl" id="ENSSSCP00040004504.1"/>
    </source>
</evidence>
<keyword evidence="6" id="KW-0472">Membrane</keyword>
<comment type="subcellular location">
    <subcellularLocation>
        <location evidence="1">Membrane</location>
        <topology evidence="1">Single-pass type I membrane protein</topology>
    </subcellularLocation>
</comment>
<evidence type="ECO:0000256" key="3">
    <source>
        <dbReference type="ARBA" id="ARBA00022692"/>
    </source>
</evidence>
<evidence type="ECO:0000256" key="4">
    <source>
        <dbReference type="ARBA" id="ARBA00022729"/>
    </source>
</evidence>
<dbReference type="GO" id="GO:0016020">
    <property type="term" value="C:membrane"/>
    <property type="evidence" value="ECO:0007669"/>
    <property type="project" value="UniProtKB-SubCell"/>
</dbReference>
<evidence type="ECO:0000256" key="8">
    <source>
        <dbReference type="SAM" id="MobiDB-lite"/>
    </source>
</evidence>
<dbReference type="PANTHER" id="PTHR13055">
    <property type="entry name" value="TUMOR ENDOTHELIAL MARKER 7 RELATED"/>
    <property type="match status" value="1"/>
</dbReference>
<comment type="similarity">
    <text evidence="2">Belongs to the plexin family.</text>
</comment>
<feature type="compositionally biased region" description="Low complexity" evidence="8">
    <location>
        <begin position="353"/>
        <end position="362"/>
    </location>
</feature>